<keyword evidence="2 3" id="KW-0378">Hydrolase</keyword>
<reference evidence="5" key="1">
    <citation type="submission" date="2020-05" db="EMBL/GenBank/DDBJ databases">
        <title>Mycena genomes resolve the evolution of fungal bioluminescence.</title>
        <authorList>
            <person name="Tsai I.J."/>
        </authorList>
    </citation>
    <scope>NUCLEOTIDE SEQUENCE</scope>
    <source>
        <strain evidence="5">171206Taipei</strain>
    </source>
</reference>
<dbReference type="EC" id="3.1.1.-" evidence="3"/>
<evidence type="ECO:0000313" key="6">
    <source>
        <dbReference type="Proteomes" id="UP000636479"/>
    </source>
</evidence>
<dbReference type="InterPro" id="IPR019819">
    <property type="entry name" value="Carboxylesterase_B_CS"/>
</dbReference>
<evidence type="ECO:0000313" key="5">
    <source>
        <dbReference type="EMBL" id="KAF7291408.1"/>
    </source>
</evidence>
<dbReference type="PROSITE" id="PS00941">
    <property type="entry name" value="CARBOXYLESTERASE_B_2"/>
    <property type="match status" value="1"/>
</dbReference>
<dbReference type="InterPro" id="IPR019826">
    <property type="entry name" value="Carboxylesterase_B_AS"/>
</dbReference>
<feature type="domain" description="Carboxylesterase type B" evidence="4">
    <location>
        <begin position="43"/>
        <end position="521"/>
    </location>
</feature>
<accession>A0A8H6VVA3</accession>
<dbReference type="GeneID" id="59351840"/>
<proteinExistence type="inferred from homology"/>
<dbReference type="InterPro" id="IPR050309">
    <property type="entry name" value="Type-B_Carboxylest/Lipase"/>
</dbReference>
<comment type="caution">
    <text evidence="5">The sequence shown here is derived from an EMBL/GenBank/DDBJ whole genome shotgun (WGS) entry which is preliminary data.</text>
</comment>
<organism evidence="5 6">
    <name type="scientific">Mycena indigotica</name>
    <dbReference type="NCBI Taxonomy" id="2126181"/>
    <lineage>
        <taxon>Eukaryota</taxon>
        <taxon>Fungi</taxon>
        <taxon>Dikarya</taxon>
        <taxon>Basidiomycota</taxon>
        <taxon>Agaricomycotina</taxon>
        <taxon>Agaricomycetes</taxon>
        <taxon>Agaricomycetidae</taxon>
        <taxon>Agaricales</taxon>
        <taxon>Marasmiineae</taxon>
        <taxon>Mycenaceae</taxon>
        <taxon>Mycena</taxon>
    </lineage>
</organism>
<dbReference type="RefSeq" id="XP_037214530.1">
    <property type="nucleotide sequence ID" value="XM_037369324.1"/>
</dbReference>
<feature type="chain" id="PRO_5034527622" description="Carboxylic ester hydrolase" evidence="3">
    <location>
        <begin position="24"/>
        <end position="546"/>
    </location>
</feature>
<dbReference type="OrthoDB" id="408631at2759"/>
<dbReference type="InterPro" id="IPR002018">
    <property type="entry name" value="CarbesteraseB"/>
</dbReference>
<keyword evidence="3" id="KW-0732">Signal</keyword>
<dbReference type="PANTHER" id="PTHR11559">
    <property type="entry name" value="CARBOXYLESTERASE"/>
    <property type="match status" value="1"/>
</dbReference>
<dbReference type="Pfam" id="PF00135">
    <property type="entry name" value="COesterase"/>
    <property type="match status" value="1"/>
</dbReference>
<dbReference type="PROSITE" id="PS00122">
    <property type="entry name" value="CARBOXYLESTERASE_B_1"/>
    <property type="match status" value="1"/>
</dbReference>
<sequence length="546" mass="58331">MVSFHHPALPLAALAVLVAVAHGATLQLGRTTLTGLDIPTFGQELFGGIPFAEPPLAEKRFLPPILKTTLSEKTFDASKFGPACLQAGTAQGAMSEDCLTINVLRPAGTPSHARLPVMFWTYGGGFQEGQSSIYNGSAIVAQSVLRGTPVIYVNFNYRLGPLGFPQGHEADTRGALNLGMKDQLAALEWVQANIGTFGGDKSKVMVFGESAGAIMTALLFLNSPITRLARAAIFESGSPSTSALFTPERREISWQNFVGGVPSCAALTKSRSTFSCLRKASSNEILAGFNASIALADEEFPWDPVLDGPTGLIPDLPSVLFKRGHFAKLPFMAGTNLDEGTIFTPTNLLSPEELQAEISSLFTPSAAPAVLNSSIAKVLELYPDNPSLGSPFGTGNQTFGLSPQFKRAAAIIGDVDFLAPRRQWVAAAASHEVPTFVYHFTEPQPEDPPSFGVPHGSEILWVYGAPADPAPTAVALSRIMTDYWISFATSLTPNDGLGVPKPAWTQWTPKNKAAIQLDGANLTMVPDNFRGAQTDFFNSDPTIWRH</sequence>
<dbReference type="InterPro" id="IPR029058">
    <property type="entry name" value="AB_hydrolase_fold"/>
</dbReference>
<dbReference type="SUPFAM" id="SSF53474">
    <property type="entry name" value="alpha/beta-Hydrolases"/>
    <property type="match status" value="1"/>
</dbReference>
<evidence type="ECO:0000256" key="3">
    <source>
        <dbReference type="RuleBase" id="RU361235"/>
    </source>
</evidence>
<gene>
    <name evidence="5" type="ORF">MIND_01285400</name>
</gene>
<protein>
    <recommendedName>
        <fullName evidence="3">Carboxylic ester hydrolase</fullName>
        <ecNumber evidence="3">3.1.1.-</ecNumber>
    </recommendedName>
</protein>
<dbReference type="EMBL" id="JACAZF010000013">
    <property type="protein sequence ID" value="KAF7291408.1"/>
    <property type="molecule type" value="Genomic_DNA"/>
</dbReference>
<dbReference type="Proteomes" id="UP000636479">
    <property type="component" value="Unassembled WGS sequence"/>
</dbReference>
<evidence type="ECO:0000256" key="2">
    <source>
        <dbReference type="ARBA" id="ARBA00022801"/>
    </source>
</evidence>
<dbReference type="Gene3D" id="3.40.50.1820">
    <property type="entry name" value="alpha/beta hydrolase"/>
    <property type="match status" value="1"/>
</dbReference>
<feature type="signal peptide" evidence="3">
    <location>
        <begin position="1"/>
        <end position="23"/>
    </location>
</feature>
<evidence type="ECO:0000256" key="1">
    <source>
        <dbReference type="ARBA" id="ARBA00005964"/>
    </source>
</evidence>
<comment type="similarity">
    <text evidence="1 3">Belongs to the type-B carboxylesterase/lipase family.</text>
</comment>
<dbReference type="GO" id="GO:0016787">
    <property type="term" value="F:hydrolase activity"/>
    <property type="evidence" value="ECO:0007669"/>
    <property type="project" value="UniProtKB-KW"/>
</dbReference>
<evidence type="ECO:0000259" key="4">
    <source>
        <dbReference type="Pfam" id="PF00135"/>
    </source>
</evidence>
<keyword evidence="6" id="KW-1185">Reference proteome</keyword>
<dbReference type="AlphaFoldDB" id="A0A8H6VVA3"/>
<name>A0A8H6VVA3_9AGAR</name>